<sequence>MPAVFKDICLDANDHRDQRPVEWPVAIEDPAGRGPLIWINPLPEAKTVKNRMHIDVFGSAAELVAAGAPRATSSASSHRTRHNGLVECSTRHIRSAKGGNGA</sequence>
<protein>
    <submittedName>
        <fullName evidence="1">VOC family protein</fullName>
    </submittedName>
</protein>
<proteinExistence type="predicted"/>
<dbReference type="Proteomes" id="UP001456344">
    <property type="component" value="Chromosome"/>
</dbReference>
<dbReference type="EMBL" id="CP150484">
    <property type="protein sequence ID" value="WYW16024.1"/>
    <property type="molecule type" value="Genomic_DNA"/>
</dbReference>
<keyword evidence="2" id="KW-1185">Reference proteome</keyword>
<gene>
    <name evidence="1" type="ORF">LCL61_10715</name>
</gene>
<evidence type="ECO:0000313" key="1">
    <source>
        <dbReference type="EMBL" id="WYW16024.1"/>
    </source>
</evidence>
<evidence type="ECO:0000313" key="2">
    <source>
        <dbReference type="Proteomes" id="UP001456344"/>
    </source>
</evidence>
<accession>A0ACD5B9C9</accession>
<name>A0ACD5B9C9_9PSEU</name>
<organism evidence="1 2">
    <name type="scientific">Amycolatopsis coloradensis</name>
    <dbReference type="NCBI Taxonomy" id="76021"/>
    <lineage>
        <taxon>Bacteria</taxon>
        <taxon>Bacillati</taxon>
        <taxon>Actinomycetota</taxon>
        <taxon>Actinomycetes</taxon>
        <taxon>Pseudonocardiales</taxon>
        <taxon>Pseudonocardiaceae</taxon>
        <taxon>Amycolatopsis</taxon>
    </lineage>
</organism>
<reference evidence="1" key="1">
    <citation type="submission" date="2023-10" db="EMBL/GenBank/DDBJ databases">
        <title>Whole genome sequencing of actinobacterial strain Amycolatopsis sp. (BCA-696) identifies the underlying plant growth-promoting genes.</title>
        <authorList>
            <person name="Gandham P."/>
            <person name="Vadla N."/>
            <person name="Saji A."/>
            <person name="Srinivas V."/>
            <person name="Ruperao P."/>
            <person name="Selvanayagam S."/>
            <person name="Saxena R.K."/>
            <person name="Rathore A."/>
            <person name="Gopalakrishnan S."/>
            <person name="Thakur V."/>
        </authorList>
    </citation>
    <scope>NUCLEOTIDE SEQUENCE</scope>
    <source>
        <strain evidence="1">BCA-696</strain>
    </source>
</reference>